<feature type="transmembrane region" description="Helical" evidence="3">
    <location>
        <begin position="7"/>
        <end position="26"/>
    </location>
</feature>
<feature type="compositionally biased region" description="Basic and acidic residues" evidence="2">
    <location>
        <begin position="93"/>
        <end position="108"/>
    </location>
</feature>
<dbReference type="Gene3D" id="1.10.287.4300">
    <property type="entry name" value="Stage III sporulation protein AH-like"/>
    <property type="match status" value="1"/>
</dbReference>
<feature type="compositionally biased region" description="Basic and acidic residues" evidence="2">
    <location>
        <begin position="117"/>
        <end position="131"/>
    </location>
</feature>
<organism evidence="4 5">
    <name type="scientific">Paenibacillus rhizosphaerae</name>
    <dbReference type="NCBI Taxonomy" id="297318"/>
    <lineage>
        <taxon>Bacteria</taxon>
        <taxon>Bacillati</taxon>
        <taxon>Bacillota</taxon>
        <taxon>Bacilli</taxon>
        <taxon>Bacillales</taxon>
        <taxon>Paenibacillaceae</taxon>
        <taxon>Paenibacillus</taxon>
    </lineage>
</organism>
<gene>
    <name evidence="4" type="ORF">BK138_13250</name>
</gene>
<proteinExistence type="predicted"/>
<feature type="compositionally biased region" description="Polar residues" evidence="2">
    <location>
        <begin position="177"/>
        <end position="198"/>
    </location>
</feature>
<feature type="region of interest" description="Disordered" evidence="2">
    <location>
        <begin position="31"/>
        <end position="198"/>
    </location>
</feature>
<dbReference type="EMBL" id="MRTP01000002">
    <property type="protein sequence ID" value="OMF55621.1"/>
    <property type="molecule type" value="Genomic_DNA"/>
</dbReference>
<keyword evidence="3" id="KW-1133">Transmembrane helix</keyword>
<evidence type="ECO:0000313" key="5">
    <source>
        <dbReference type="Proteomes" id="UP000187172"/>
    </source>
</evidence>
<dbReference type="InterPro" id="IPR024232">
    <property type="entry name" value="SpoIIIAH"/>
</dbReference>
<feature type="compositionally biased region" description="Low complexity" evidence="2">
    <location>
        <begin position="132"/>
        <end position="142"/>
    </location>
</feature>
<dbReference type="InterPro" id="IPR038503">
    <property type="entry name" value="SpoIIIAH_sf"/>
</dbReference>
<name>A0A1R1EUW8_9BACL</name>
<keyword evidence="1" id="KW-0175">Coiled coil</keyword>
<dbReference type="RefSeq" id="WP_076170013.1">
    <property type="nucleotide sequence ID" value="NZ_MRTP01000002.1"/>
</dbReference>
<feature type="coiled-coil region" evidence="1">
    <location>
        <begin position="211"/>
        <end position="245"/>
    </location>
</feature>
<keyword evidence="3" id="KW-0812">Transmembrane</keyword>
<protein>
    <recommendedName>
        <fullName evidence="6">Mutants block sporulation after engulfment (Stage III sporulation)</fullName>
    </recommendedName>
</protein>
<dbReference type="Proteomes" id="UP000187172">
    <property type="component" value="Unassembled WGS sequence"/>
</dbReference>
<keyword evidence="5" id="KW-1185">Reference proteome</keyword>
<dbReference type="Pfam" id="PF12685">
    <property type="entry name" value="SpoIIIAH"/>
    <property type="match status" value="1"/>
</dbReference>
<sequence length="299" mass="31531">MNSKRQTIWLVSMLSLMVVLSAYYLFTEDSGTSKTPVADSQQVDSKTDKDAKTTASAGSKDNGVVVDEVVTSGQSGDKTADAGKADGSAAKDTAQDTSKEDAAKDATKDTAAAGSTADKDAAAKDTAKDTADAGQKSAATTDKAADDKTASTSKADAGKTTASTEKTDDEILKEVASQASTGSSMLESLQWQRSQTNAQKTNDLMAAINDMSKDSEASAKASQELQALENKETIIESIEEELEQKFSFANAFVKENDDKYQVLVLSDKMDAKQAAGIVQLVMKELKVTQDKVSVKVVSE</sequence>
<dbReference type="AlphaFoldDB" id="A0A1R1EUW8"/>
<evidence type="ECO:0000256" key="1">
    <source>
        <dbReference type="SAM" id="Coils"/>
    </source>
</evidence>
<comment type="caution">
    <text evidence="4">The sequence shown here is derived from an EMBL/GenBank/DDBJ whole genome shotgun (WGS) entry which is preliminary data.</text>
</comment>
<reference evidence="4 5" key="1">
    <citation type="submission" date="2016-11" db="EMBL/GenBank/DDBJ databases">
        <title>Paenibacillus species isolates.</title>
        <authorList>
            <person name="Beno S.M."/>
        </authorList>
    </citation>
    <scope>NUCLEOTIDE SEQUENCE [LARGE SCALE GENOMIC DNA]</scope>
    <source>
        <strain evidence="4 5">FSL R5-0378</strain>
    </source>
</reference>
<dbReference type="STRING" id="297318.BK138_13250"/>
<evidence type="ECO:0000313" key="4">
    <source>
        <dbReference type="EMBL" id="OMF55621.1"/>
    </source>
</evidence>
<evidence type="ECO:0000256" key="3">
    <source>
        <dbReference type="SAM" id="Phobius"/>
    </source>
</evidence>
<keyword evidence="3" id="KW-0472">Membrane</keyword>
<accession>A0A1R1EUW8</accession>
<evidence type="ECO:0000256" key="2">
    <source>
        <dbReference type="SAM" id="MobiDB-lite"/>
    </source>
</evidence>
<feature type="compositionally biased region" description="Polar residues" evidence="2">
    <location>
        <begin position="31"/>
        <end position="44"/>
    </location>
</feature>
<evidence type="ECO:0008006" key="6">
    <source>
        <dbReference type="Google" id="ProtNLM"/>
    </source>
</evidence>